<dbReference type="InterPro" id="IPR043151">
    <property type="entry name" value="BAH_sf"/>
</dbReference>
<evidence type="ECO:0000313" key="2">
    <source>
        <dbReference type="WBParaSite" id="sdigi.contig11.g1233.t1"/>
    </source>
</evidence>
<dbReference type="WBParaSite" id="sdigi.contig11.g1233.t1">
    <property type="protein sequence ID" value="sdigi.contig11.g1233.t1"/>
    <property type="gene ID" value="sdigi.contig11.g1233"/>
</dbReference>
<evidence type="ECO:0000313" key="1">
    <source>
        <dbReference type="Proteomes" id="UP000887581"/>
    </source>
</evidence>
<protein>
    <submittedName>
        <fullName evidence="2">BAH domain-containing protein</fullName>
    </submittedName>
</protein>
<organism evidence="1 2">
    <name type="scientific">Setaria digitata</name>
    <dbReference type="NCBI Taxonomy" id="48799"/>
    <lineage>
        <taxon>Eukaryota</taxon>
        <taxon>Metazoa</taxon>
        <taxon>Ecdysozoa</taxon>
        <taxon>Nematoda</taxon>
        <taxon>Chromadorea</taxon>
        <taxon>Rhabditida</taxon>
        <taxon>Spirurina</taxon>
        <taxon>Spiruromorpha</taxon>
        <taxon>Filarioidea</taxon>
        <taxon>Setariidae</taxon>
        <taxon>Setaria</taxon>
    </lineage>
</organism>
<dbReference type="Gene3D" id="2.30.30.490">
    <property type="match status" value="1"/>
</dbReference>
<keyword evidence="1" id="KW-1185">Reference proteome</keyword>
<dbReference type="Proteomes" id="UP000887581">
    <property type="component" value="Unplaced"/>
</dbReference>
<sequence>MVEEDETAGKTPEECRDLGLWEVDLVYYSLNGNNKGDSAKNRRGKAYKARSDSEYKCFEAHDGVLYRPGDHVFIEVSQCDPYYIGTISNFKMVLPSFVRSTLKTKRDQLSVKVTRFYRPEDVPEDSYSLLLQDRQDDTSLNHTVMAAMQTRELFSSEISSVHPICHLSVSSSLMLWDGWIEQTYWKGNAVTVHSYSRCPERPFVNRNRETLLGVLMTKSVTIDTLKFHIAVSIISLDFSVIWKRRVVSTSHLCTPLVNVTSFRFHICTVHCLIRNVLCLLAMLLSARTVEKNQSAVPLVGGCCDERVRQVGGHVLMNGRTINKEKILVLWTDAMSRLIRVSSDGREVDGETDGAYYIDHGFIVSIDPLCCAL</sequence>
<accession>A0A915PIV3</accession>
<dbReference type="AlphaFoldDB" id="A0A915PIV3"/>
<reference evidence="2" key="1">
    <citation type="submission" date="2022-11" db="UniProtKB">
        <authorList>
            <consortium name="WormBaseParasite"/>
        </authorList>
    </citation>
    <scope>IDENTIFICATION</scope>
</reference>
<name>A0A915PIV3_9BILA</name>
<proteinExistence type="predicted"/>